<dbReference type="InterPro" id="IPR058163">
    <property type="entry name" value="LysR-type_TF_proteobact-type"/>
</dbReference>
<accession>A0ABT8THU6</accession>
<comment type="caution">
    <text evidence="6">The sequence shown here is derived from an EMBL/GenBank/DDBJ whole genome shotgun (WGS) entry which is preliminary data.</text>
</comment>
<comment type="similarity">
    <text evidence="1">Belongs to the LysR transcriptional regulatory family.</text>
</comment>
<dbReference type="RefSeq" id="WP_302712416.1">
    <property type="nucleotide sequence ID" value="NZ_JAULRT010000052.1"/>
</dbReference>
<dbReference type="CDD" id="cd08422">
    <property type="entry name" value="PBP2_CrgA_like"/>
    <property type="match status" value="1"/>
</dbReference>
<evidence type="ECO:0000259" key="5">
    <source>
        <dbReference type="PROSITE" id="PS50931"/>
    </source>
</evidence>
<dbReference type="PANTHER" id="PTHR30537">
    <property type="entry name" value="HTH-TYPE TRANSCRIPTIONAL REGULATOR"/>
    <property type="match status" value="1"/>
</dbReference>
<keyword evidence="2" id="KW-0805">Transcription regulation</keyword>
<dbReference type="Pfam" id="PF03466">
    <property type="entry name" value="LysR_substrate"/>
    <property type="match status" value="1"/>
</dbReference>
<dbReference type="InterPro" id="IPR036388">
    <property type="entry name" value="WH-like_DNA-bd_sf"/>
</dbReference>
<evidence type="ECO:0000256" key="4">
    <source>
        <dbReference type="ARBA" id="ARBA00023163"/>
    </source>
</evidence>
<dbReference type="Proteomes" id="UP001168380">
    <property type="component" value="Unassembled WGS sequence"/>
</dbReference>
<keyword evidence="3" id="KW-0238">DNA-binding</keyword>
<dbReference type="PANTHER" id="PTHR30537:SF5">
    <property type="entry name" value="HTH-TYPE TRANSCRIPTIONAL ACTIVATOR TTDR-RELATED"/>
    <property type="match status" value="1"/>
</dbReference>
<dbReference type="SUPFAM" id="SSF53850">
    <property type="entry name" value="Periplasmic binding protein-like II"/>
    <property type="match status" value="1"/>
</dbReference>
<dbReference type="Gene3D" id="3.40.190.290">
    <property type="match status" value="1"/>
</dbReference>
<feature type="domain" description="HTH lysR-type" evidence="5">
    <location>
        <begin position="1"/>
        <end position="53"/>
    </location>
</feature>
<evidence type="ECO:0000256" key="2">
    <source>
        <dbReference type="ARBA" id="ARBA00023015"/>
    </source>
</evidence>
<dbReference type="Pfam" id="PF00126">
    <property type="entry name" value="HTH_1"/>
    <property type="match status" value="1"/>
</dbReference>
<dbReference type="InterPro" id="IPR036390">
    <property type="entry name" value="WH_DNA-bd_sf"/>
</dbReference>
<dbReference type="InterPro" id="IPR005119">
    <property type="entry name" value="LysR_subst-bd"/>
</dbReference>
<evidence type="ECO:0000256" key="1">
    <source>
        <dbReference type="ARBA" id="ARBA00009437"/>
    </source>
</evidence>
<sequence>MSLFVRVAQRGGFAALAREEGLDPSVVSRQIAALERELGFRLFHRSTRKVSLTSAGAIYLRQVAPLLEELEQARECALTQNQRAQGRLVLTASTAFGQSCILPHVGEFRSRYPEVQLDLRFTDAVVDILADQVDLACRLTSNADPNLVGQKLFSIGFWVCASPAYLKCHGTPEEPQALLGAHRMLAMNLPSHRDRWWFKAPGDDSLVKIPLRSDILVSNALAMRELALQGAGLALLANWLVAEDIARGRLVRLFADYQVSATDFQSAAWLLYPSRRFIPAKTRAMVDFLKEKFASENPWSESSGFLAGG</sequence>
<keyword evidence="7" id="KW-1185">Reference proteome</keyword>
<dbReference type="EMBL" id="JAULRT010000052">
    <property type="protein sequence ID" value="MDO3382256.1"/>
    <property type="molecule type" value="Genomic_DNA"/>
</dbReference>
<dbReference type="SUPFAM" id="SSF46785">
    <property type="entry name" value="Winged helix' DNA-binding domain"/>
    <property type="match status" value="1"/>
</dbReference>
<dbReference type="PROSITE" id="PS50931">
    <property type="entry name" value="HTH_LYSR"/>
    <property type="match status" value="1"/>
</dbReference>
<dbReference type="InterPro" id="IPR000847">
    <property type="entry name" value="LysR_HTH_N"/>
</dbReference>
<reference evidence="6" key="1">
    <citation type="submission" date="2023-07" db="EMBL/GenBank/DDBJ databases">
        <title>Gilvimarinus algae sp. nov., isolated from the surface of Kelp.</title>
        <authorList>
            <person name="Sun Y.Y."/>
            <person name="Gong Y."/>
            <person name="Du Z.J."/>
        </authorList>
    </citation>
    <scope>NUCLEOTIDE SEQUENCE</scope>
    <source>
        <strain evidence="6">SDUM040014</strain>
    </source>
</reference>
<protein>
    <submittedName>
        <fullName evidence="6">LysR family transcriptional regulator</fullName>
    </submittedName>
</protein>
<dbReference type="Gene3D" id="1.10.10.10">
    <property type="entry name" value="Winged helix-like DNA-binding domain superfamily/Winged helix DNA-binding domain"/>
    <property type="match status" value="1"/>
</dbReference>
<proteinExistence type="inferred from homology"/>
<organism evidence="6 7">
    <name type="scientific">Gilvimarinus algae</name>
    <dbReference type="NCBI Taxonomy" id="3058037"/>
    <lineage>
        <taxon>Bacteria</taxon>
        <taxon>Pseudomonadati</taxon>
        <taxon>Pseudomonadota</taxon>
        <taxon>Gammaproteobacteria</taxon>
        <taxon>Cellvibrionales</taxon>
        <taxon>Cellvibrionaceae</taxon>
        <taxon>Gilvimarinus</taxon>
    </lineage>
</organism>
<gene>
    <name evidence="6" type="ORF">QWI16_08710</name>
</gene>
<evidence type="ECO:0000313" key="6">
    <source>
        <dbReference type="EMBL" id="MDO3382256.1"/>
    </source>
</evidence>
<name>A0ABT8THU6_9GAMM</name>
<evidence type="ECO:0000256" key="3">
    <source>
        <dbReference type="ARBA" id="ARBA00023125"/>
    </source>
</evidence>
<evidence type="ECO:0000313" key="7">
    <source>
        <dbReference type="Proteomes" id="UP001168380"/>
    </source>
</evidence>
<keyword evidence="4" id="KW-0804">Transcription</keyword>